<keyword evidence="2" id="KW-1185">Reference proteome</keyword>
<evidence type="ECO:0000313" key="1">
    <source>
        <dbReference type="EMBL" id="CAG9332585.1"/>
    </source>
</evidence>
<organism evidence="1 2">
    <name type="scientific">Blepharisma stoltei</name>
    <dbReference type="NCBI Taxonomy" id="1481888"/>
    <lineage>
        <taxon>Eukaryota</taxon>
        <taxon>Sar</taxon>
        <taxon>Alveolata</taxon>
        <taxon>Ciliophora</taxon>
        <taxon>Postciliodesmatophora</taxon>
        <taxon>Heterotrichea</taxon>
        <taxon>Heterotrichida</taxon>
        <taxon>Blepharismidae</taxon>
        <taxon>Blepharisma</taxon>
    </lineage>
</organism>
<proteinExistence type="predicted"/>
<accession>A0AAU9K2Y4</accession>
<name>A0AAU9K2Y4_9CILI</name>
<gene>
    <name evidence="1" type="ORF">BSTOLATCC_MIC56029</name>
</gene>
<dbReference type="Proteomes" id="UP001162131">
    <property type="component" value="Unassembled WGS sequence"/>
</dbReference>
<dbReference type="AlphaFoldDB" id="A0AAU9K2Y4"/>
<dbReference type="EMBL" id="CAJZBQ010000054">
    <property type="protein sequence ID" value="CAG9332585.1"/>
    <property type="molecule type" value="Genomic_DNA"/>
</dbReference>
<evidence type="ECO:0000313" key="2">
    <source>
        <dbReference type="Proteomes" id="UP001162131"/>
    </source>
</evidence>
<sequence>MQNINPNTKSQLQRARTPIMTCPRLAPAPPVPSMIPVTVAKASSFLICSFLPKSVEITPAINISAPPIKIPSNMFIKKNIHQSPGVIRWTIPNVGSAKNNRMLTKGALIPSLSVTHPIPNPPISAPKS</sequence>
<comment type="caution">
    <text evidence="1">The sequence shown here is derived from an EMBL/GenBank/DDBJ whole genome shotgun (WGS) entry which is preliminary data.</text>
</comment>
<protein>
    <submittedName>
        <fullName evidence="1">Uncharacterized protein</fullName>
    </submittedName>
</protein>
<reference evidence="1" key="1">
    <citation type="submission" date="2021-09" db="EMBL/GenBank/DDBJ databases">
        <authorList>
            <consortium name="AG Swart"/>
            <person name="Singh M."/>
            <person name="Singh A."/>
            <person name="Seah K."/>
            <person name="Emmerich C."/>
        </authorList>
    </citation>
    <scope>NUCLEOTIDE SEQUENCE</scope>
    <source>
        <strain evidence="1">ATCC30299</strain>
    </source>
</reference>